<feature type="transmembrane region" description="Helical" evidence="1">
    <location>
        <begin position="52"/>
        <end position="71"/>
    </location>
</feature>
<dbReference type="SUPFAM" id="SSF81324">
    <property type="entry name" value="Voltage-gated potassium channels"/>
    <property type="match status" value="1"/>
</dbReference>
<evidence type="ECO:0000313" key="2">
    <source>
        <dbReference type="EMBL" id="API50654.1"/>
    </source>
</evidence>
<dbReference type="RefSeq" id="WP_072637589.1">
    <property type="nucleotide sequence ID" value="NZ_CP018228.1"/>
</dbReference>
<sequence length="180" mass="20086">MDHLSNPDPVLEILVGTVFLVVVIFVHGAGIRSISLQFSKSWAGVTKVTPHWRVNLMLAATIAALAILHFAETLIWAMPLYVRAIIPSMRDSYYYVLECYTTLGEGTVTLPDRWRLLGPIIGMSGLFTFGWTGSVLVSIMTDFGKFDRLRARQERVIEAKAEYQDAPSLDHDVARYPEGG</sequence>
<dbReference type="AlphaFoldDB" id="A0A1L3Z4Q2"/>
<keyword evidence="1" id="KW-0812">Transmembrane</keyword>
<dbReference type="Proteomes" id="UP000183050">
    <property type="component" value="Chromosome"/>
</dbReference>
<keyword evidence="1" id="KW-1133">Transmembrane helix</keyword>
<evidence type="ECO:0000313" key="3">
    <source>
        <dbReference type="Proteomes" id="UP000183050"/>
    </source>
</evidence>
<name>A0A1L3Z4Q2_RHILE</name>
<proteinExistence type="predicted"/>
<keyword evidence="1" id="KW-0472">Membrane</keyword>
<dbReference type="EMBL" id="CP018228">
    <property type="protein sequence ID" value="API50654.1"/>
    <property type="molecule type" value="Genomic_DNA"/>
</dbReference>
<evidence type="ECO:0008006" key="4">
    <source>
        <dbReference type="Google" id="ProtNLM"/>
    </source>
</evidence>
<evidence type="ECO:0000256" key="1">
    <source>
        <dbReference type="SAM" id="Phobius"/>
    </source>
</evidence>
<feature type="transmembrane region" description="Helical" evidence="1">
    <location>
        <begin position="13"/>
        <end position="31"/>
    </location>
</feature>
<feature type="transmembrane region" description="Helical" evidence="1">
    <location>
        <begin position="116"/>
        <end position="140"/>
    </location>
</feature>
<gene>
    <name evidence="2" type="ORF">BMW22_02510</name>
</gene>
<organism evidence="2 3">
    <name type="scientific">Rhizobium leguminosarum</name>
    <dbReference type="NCBI Taxonomy" id="384"/>
    <lineage>
        <taxon>Bacteria</taxon>
        <taxon>Pseudomonadati</taxon>
        <taxon>Pseudomonadota</taxon>
        <taxon>Alphaproteobacteria</taxon>
        <taxon>Hyphomicrobiales</taxon>
        <taxon>Rhizobiaceae</taxon>
        <taxon>Rhizobium/Agrobacterium group</taxon>
        <taxon>Rhizobium</taxon>
    </lineage>
</organism>
<reference evidence="2 3" key="1">
    <citation type="submission" date="2016-11" db="EMBL/GenBank/DDBJ databases">
        <title>Rhizobium leguminosarum bv. viciae strain Vaf12 isolated from Vavilovia formosa root nodules from Russia, Dagestan.</title>
        <authorList>
            <person name="Kimeklis A."/>
        </authorList>
    </citation>
    <scope>NUCLEOTIDE SEQUENCE [LARGE SCALE GENOMIC DNA]</scope>
    <source>
        <strain evidence="2 3">Vaf-108</strain>
    </source>
</reference>
<protein>
    <recommendedName>
        <fullName evidence="4">Two pore domain potassium channel family protein</fullName>
    </recommendedName>
</protein>
<accession>A0A1L3Z4Q2</accession>